<protein>
    <submittedName>
        <fullName evidence="1">Uncharacterized protein</fullName>
    </submittedName>
</protein>
<proteinExistence type="predicted"/>
<name>A0A432DYN0_9FLAO</name>
<evidence type="ECO:0000313" key="2">
    <source>
        <dbReference type="Proteomes" id="UP000276953"/>
    </source>
</evidence>
<dbReference type="EMBL" id="RYFC01000001">
    <property type="protein sequence ID" value="RTZ49464.1"/>
    <property type="molecule type" value="Genomic_DNA"/>
</dbReference>
<dbReference type="Proteomes" id="UP000276953">
    <property type="component" value="Unassembled WGS sequence"/>
</dbReference>
<organism evidence="1 2">
    <name type="scientific">Chryseobacterium arthrosphaerae</name>
    <dbReference type="NCBI Taxonomy" id="651561"/>
    <lineage>
        <taxon>Bacteria</taxon>
        <taxon>Pseudomonadati</taxon>
        <taxon>Bacteroidota</taxon>
        <taxon>Flavobacteriia</taxon>
        <taxon>Flavobacteriales</taxon>
        <taxon>Weeksellaceae</taxon>
        <taxon>Chryseobacterium group</taxon>
        <taxon>Chryseobacterium</taxon>
    </lineage>
</organism>
<evidence type="ECO:0000313" key="1">
    <source>
        <dbReference type="EMBL" id="RTZ49464.1"/>
    </source>
</evidence>
<reference evidence="1 2" key="1">
    <citation type="submission" date="2018-12" db="EMBL/GenBank/DDBJ databases">
        <title>Draft Genome Sequence of Chryseobacterium arthrosphaerae strain ED882-96 Isolated from the Blood of a Patient with Liver Cirrhosis in Taiwan.</title>
        <authorList>
            <person name="Lin J.-N."/>
            <person name="Lai C.-H."/>
            <person name="Yang C.-H."/>
            <person name="Huang Y.-H."/>
        </authorList>
    </citation>
    <scope>NUCLEOTIDE SEQUENCE [LARGE SCALE GENOMIC DNA]</scope>
    <source>
        <strain evidence="1 2">ED882-96</strain>
    </source>
</reference>
<gene>
    <name evidence="1" type="ORF">EJ377_02240</name>
</gene>
<dbReference type="AlphaFoldDB" id="A0A432DYN0"/>
<accession>A0A432DYN0</accession>
<comment type="caution">
    <text evidence="1">The sequence shown here is derived from an EMBL/GenBank/DDBJ whole genome shotgun (WGS) entry which is preliminary data.</text>
</comment>
<sequence>MNDFSKWDYWKDVAIPELDRYKNTWKFFLTEGFRSAGNKDKKPVVAKKLSCWMIRRMSFGRPFLII</sequence>